<evidence type="ECO:0000313" key="4">
    <source>
        <dbReference type="Proteomes" id="UP000010556"/>
    </source>
</evidence>
<dbReference type="AlphaFoldDB" id="L5LUA0"/>
<name>L5LUA0_MYODS</name>
<evidence type="ECO:0000256" key="1">
    <source>
        <dbReference type="SAM" id="MobiDB-lite"/>
    </source>
</evidence>
<dbReference type="Proteomes" id="UP000010556">
    <property type="component" value="Unassembled WGS sequence"/>
</dbReference>
<keyword evidence="4" id="KW-1185">Reference proteome</keyword>
<feature type="signal peptide" evidence="2">
    <location>
        <begin position="1"/>
        <end position="29"/>
    </location>
</feature>
<keyword evidence="2" id="KW-0732">Signal</keyword>
<accession>L5LUA0</accession>
<protein>
    <submittedName>
        <fullName evidence="3">Uncharacterized protein</fullName>
    </submittedName>
</protein>
<dbReference type="EMBL" id="KB108527">
    <property type="protein sequence ID" value="ELK29033.1"/>
    <property type="molecule type" value="Genomic_DNA"/>
</dbReference>
<evidence type="ECO:0000256" key="2">
    <source>
        <dbReference type="SAM" id="SignalP"/>
    </source>
</evidence>
<gene>
    <name evidence="3" type="ORF">MDA_GLEAN10004810</name>
</gene>
<proteinExistence type="predicted"/>
<feature type="chain" id="PRO_5003970570" evidence="2">
    <location>
        <begin position="30"/>
        <end position="165"/>
    </location>
</feature>
<feature type="region of interest" description="Disordered" evidence="1">
    <location>
        <begin position="124"/>
        <end position="165"/>
    </location>
</feature>
<organism evidence="3 4">
    <name type="scientific">Myotis davidii</name>
    <name type="common">David's myotis</name>
    <dbReference type="NCBI Taxonomy" id="225400"/>
    <lineage>
        <taxon>Eukaryota</taxon>
        <taxon>Metazoa</taxon>
        <taxon>Chordata</taxon>
        <taxon>Craniata</taxon>
        <taxon>Vertebrata</taxon>
        <taxon>Euteleostomi</taxon>
        <taxon>Mammalia</taxon>
        <taxon>Eutheria</taxon>
        <taxon>Laurasiatheria</taxon>
        <taxon>Chiroptera</taxon>
        <taxon>Yangochiroptera</taxon>
        <taxon>Vespertilionidae</taxon>
        <taxon>Myotis</taxon>
    </lineage>
</organism>
<reference evidence="4" key="1">
    <citation type="journal article" date="2013" name="Science">
        <title>Comparative analysis of bat genomes provides insight into the evolution of flight and immunity.</title>
        <authorList>
            <person name="Zhang G."/>
            <person name="Cowled C."/>
            <person name="Shi Z."/>
            <person name="Huang Z."/>
            <person name="Bishop-Lilly K.A."/>
            <person name="Fang X."/>
            <person name="Wynne J.W."/>
            <person name="Xiong Z."/>
            <person name="Baker M.L."/>
            <person name="Zhao W."/>
            <person name="Tachedjian M."/>
            <person name="Zhu Y."/>
            <person name="Zhou P."/>
            <person name="Jiang X."/>
            <person name="Ng J."/>
            <person name="Yang L."/>
            <person name="Wu L."/>
            <person name="Xiao J."/>
            <person name="Feng Y."/>
            <person name="Chen Y."/>
            <person name="Sun X."/>
            <person name="Zhang Y."/>
            <person name="Marsh G.A."/>
            <person name="Crameri G."/>
            <person name="Broder C.C."/>
            <person name="Frey K.G."/>
            <person name="Wang L.F."/>
            <person name="Wang J."/>
        </authorList>
    </citation>
    <scope>NUCLEOTIDE SEQUENCE [LARGE SCALE GENOMIC DNA]</scope>
</reference>
<evidence type="ECO:0000313" key="3">
    <source>
        <dbReference type="EMBL" id="ELK29033.1"/>
    </source>
</evidence>
<sequence length="165" mass="17597">MVEQVSGGTRSRPVAIIGVSFWWLLKILCSCTPQSCLVLTPAAGACPAFTCCQCPTLDLIAWHRQQVLPPNPPPPNQNKSEAFLEPKQSVERLLVCNEAAPPQTLSKSSARAVTLLSLGLESLSPTPLSFPGSKCSQVQTDRVSGAKSLEKEGHGITPRVPPARS</sequence>